<organism evidence="2 3">
    <name type="scientific">Theobroma cacao</name>
    <name type="common">Cacao</name>
    <name type="synonym">Cocoa</name>
    <dbReference type="NCBI Taxonomy" id="3641"/>
    <lineage>
        <taxon>Eukaryota</taxon>
        <taxon>Viridiplantae</taxon>
        <taxon>Streptophyta</taxon>
        <taxon>Embryophyta</taxon>
        <taxon>Tracheophyta</taxon>
        <taxon>Spermatophyta</taxon>
        <taxon>Magnoliopsida</taxon>
        <taxon>eudicotyledons</taxon>
        <taxon>Gunneridae</taxon>
        <taxon>Pentapetalae</taxon>
        <taxon>rosids</taxon>
        <taxon>malvids</taxon>
        <taxon>Malvales</taxon>
        <taxon>Malvaceae</taxon>
        <taxon>Byttnerioideae</taxon>
        <taxon>Theobroma</taxon>
    </lineage>
</organism>
<feature type="compositionally biased region" description="Basic and acidic residues" evidence="1">
    <location>
        <begin position="1"/>
        <end position="10"/>
    </location>
</feature>
<dbReference type="STRING" id="3641.A0A061FE45"/>
<dbReference type="Gramene" id="EOY12739">
    <property type="protein sequence ID" value="EOY12739"/>
    <property type="gene ID" value="TCM_031275"/>
</dbReference>
<keyword evidence="3" id="KW-1185">Reference proteome</keyword>
<reference evidence="2 3" key="1">
    <citation type="journal article" date="2013" name="Genome Biol.">
        <title>The genome sequence of the most widely cultivated cacao type and its use to identify candidate genes regulating pod color.</title>
        <authorList>
            <person name="Motamayor J.C."/>
            <person name="Mockaitis K."/>
            <person name="Schmutz J."/>
            <person name="Haiminen N."/>
            <person name="Iii D.L."/>
            <person name="Cornejo O."/>
            <person name="Findley S.D."/>
            <person name="Zheng P."/>
            <person name="Utro F."/>
            <person name="Royaert S."/>
            <person name="Saski C."/>
            <person name="Jenkins J."/>
            <person name="Podicheti R."/>
            <person name="Zhao M."/>
            <person name="Scheffler B.E."/>
            <person name="Stack J.C."/>
            <person name="Feltus F.A."/>
            <person name="Mustiga G.M."/>
            <person name="Amores F."/>
            <person name="Phillips W."/>
            <person name="Marelli J.P."/>
            <person name="May G.D."/>
            <person name="Shapiro H."/>
            <person name="Ma J."/>
            <person name="Bustamante C.D."/>
            <person name="Schnell R.J."/>
            <person name="Main D."/>
            <person name="Gilbert D."/>
            <person name="Parida L."/>
            <person name="Kuhn D.N."/>
        </authorList>
    </citation>
    <scope>NUCLEOTIDE SEQUENCE [LARGE SCALE GENOMIC DNA]</scope>
    <source>
        <strain evidence="3">cv. Matina 1-6</strain>
    </source>
</reference>
<proteinExistence type="predicted"/>
<feature type="region of interest" description="Disordered" evidence="1">
    <location>
        <begin position="1"/>
        <end position="32"/>
    </location>
</feature>
<gene>
    <name evidence="2" type="ORF">TCM_031275</name>
</gene>
<sequence>MSSSRQKDSTSNRGRQSSATIPPPKRHDGNQWKGLEKIFPMAFVASRLALWLLNTLTQALQTSGVDLSHASISVQIELGKRSSSRPTASASTLKDREAPTANQGTTRSRVGCGEDSD</sequence>
<dbReference type="Proteomes" id="UP000026915">
    <property type="component" value="Chromosome 7"/>
</dbReference>
<evidence type="ECO:0000256" key="1">
    <source>
        <dbReference type="SAM" id="MobiDB-lite"/>
    </source>
</evidence>
<dbReference type="GO" id="GO:0006351">
    <property type="term" value="P:DNA-templated transcription"/>
    <property type="evidence" value="ECO:0007669"/>
    <property type="project" value="InterPro"/>
</dbReference>
<evidence type="ECO:0000313" key="3">
    <source>
        <dbReference type="Proteomes" id="UP000026915"/>
    </source>
</evidence>
<dbReference type="InterPro" id="IPR044295">
    <property type="entry name" value="BIM1/2/3"/>
</dbReference>
<feature type="compositionally biased region" description="Polar residues" evidence="1">
    <location>
        <begin position="11"/>
        <end position="20"/>
    </location>
</feature>
<dbReference type="PANTHER" id="PTHR46412">
    <property type="entry name" value="BES1-INTERACTING MYC-LIKE PROTEIN"/>
    <property type="match status" value="1"/>
</dbReference>
<feature type="region of interest" description="Disordered" evidence="1">
    <location>
        <begin position="77"/>
        <end position="117"/>
    </location>
</feature>
<dbReference type="AlphaFoldDB" id="A0A061FE45"/>
<dbReference type="PANTHER" id="PTHR46412:SF3">
    <property type="entry name" value="TRANSCRIPTION FACTOR BIM1"/>
    <property type="match status" value="1"/>
</dbReference>
<protein>
    <submittedName>
        <fullName evidence="2">Uncharacterized protein</fullName>
    </submittedName>
</protein>
<dbReference type="EMBL" id="CM001885">
    <property type="protein sequence ID" value="EOY12739.1"/>
    <property type="molecule type" value="Genomic_DNA"/>
</dbReference>
<name>A0A061FE45_THECC</name>
<dbReference type="HOGENOM" id="CLU_2089202_0_0_1"/>
<dbReference type="GO" id="GO:0003700">
    <property type="term" value="F:DNA-binding transcription factor activity"/>
    <property type="evidence" value="ECO:0007669"/>
    <property type="project" value="InterPro"/>
</dbReference>
<accession>A0A061FE45</accession>
<dbReference type="GO" id="GO:0046983">
    <property type="term" value="F:protein dimerization activity"/>
    <property type="evidence" value="ECO:0007669"/>
    <property type="project" value="InterPro"/>
</dbReference>
<dbReference type="InParanoid" id="A0A061FE45"/>
<evidence type="ECO:0000313" key="2">
    <source>
        <dbReference type="EMBL" id="EOY12739.1"/>
    </source>
</evidence>